<dbReference type="SUPFAM" id="SSF48452">
    <property type="entry name" value="TPR-like"/>
    <property type="match status" value="1"/>
</dbReference>
<reference evidence="1" key="1">
    <citation type="submission" date="2020-06" db="EMBL/GenBank/DDBJ databases">
        <title>WGS assembly of Ceratodon purpureus strain R40.</title>
        <authorList>
            <person name="Carey S.B."/>
            <person name="Jenkins J."/>
            <person name="Shu S."/>
            <person name="Lovell J.T."/>
            <person name="Sreedasyam A."/>
            <person name="Maumus F."/>
            <person name="Tiley G.P."/>
            <person name="Fernandez-Pozo N."/>
            <person name="Barry K."/>
            <person name="Chen C."/>
            <person name="Wang M."/>
            <person name="Lipzen A."/>
            <person name="Daum C."/>
            <person name="Saski C.A."/>
            <person name="Payton A.C."/>
            <person name="Mcbreen J.C."/>
            <person name="Conrad R.E."/>
            <person name="Kollar L.M."/>
            <person name="Olsson S."/>
            <person name="Huttunen S."/>
            <person name="Landis J.B."/>
            <person name="Wickett N.J."/>
            <person name="Johnson M.G."/>
            <person name="Rensing S.A."/>
            <person name="Grimwood J."/>
            <person name="Schmutz J."/>
            <person name="Mcdaniel S.F."/>
        </authorList>
    </citation>
    <scope>NUCLEOTIDE SEQUENCE</scope>
    <source>
        <strain evidence="1">R40</strain>
    </source>
</reference>
<evidence type="ECO:0000313" key="1">
    <source>
        <dbReference type="EMBL" id="KAG0575239.1"/>
    </source>
</evidence>
<accession>A0A8T0HWY3</accession>
<name>A0A8T0HWY3_CERPU</name>
<organism evidence="1 2">
    <name type="scientific">Ceratodon purpureus</name>
    <name type="common">Fire moss</name>
    <name type="synonym">Dicranum purpureum</name>
    <dbReference type="NCBI Taxonomy" id="3225"/>
    <lineage>
        <taxon>Eukaryota</taxon>
        <taxon>Viridiplantae</taxon>
        <taxon>Streptophyta</taxon>
        <taxon>Embryophyta</taxon>
        <taxon>Bryophyta</taxon>
        <taxon>Bryophytina</taxon>
        <taxon>Bryopsida</taxon>
        <taxon>Dicranidae</taxon>
        <taxon>Pseudoditrichales</taxon>
        <taxon>Ditrichaceae</taxon>
        <taxon>Ceratodon</taxon>
    </lineage>
</organism>
<protein>
    <submittedName>
        <fullName evidence="1">Uncharacterized protein</fullName>
    </submittedName>
</protein>
<evidence type="ECO:0000313" key="2">
    <source>
        <dbReference type="Proteomes" id="UP000822688"/>
    </source>
</evidence>
<proteinExistence type="predicted"/>
<keyword evidence="2" id="KW-1185">Reference proteome</keyword>
<dbReference type="InterPro" id="IPR011990">
    <property type="entry name" value="TPR-like_helical_dom_sf"/>
</dbReference>
<dbReference type="AlphaFoldDB" id="A0A8T0HWY3"/>
<dbReference type="Proteomes" id="UP000822688">
    <property type="component" value="Chromosome V"/>
</dbReference>
<comment type="caution">
    <text evidence="1">The sequence shown here is derived from an EMBL/GenBank/DDBJ whole genome shotgun (WGS) entry which is preliminary data.</text>
</comment>
<sequence>MAVMLRTVSTFGRLACELARSSGAAARVICGIDSTRLPRSNVSFFKDQAESSFSKSKSTTPGFSQSADPPARCQAATAVCPLPTRQAVRILEWPIEVEPRPAPEMHPATINQSAVPLPRSFLAESVNGSLVECSGRGSRPLYTNVLAEFQFSYTGTSLTEVLPKPDNSAAVYNFHAALENTPTDARLASEFAMFTWKSLGDVDAAEELFNKALQLAPYDPAIQASHALFLWQCDG</sequence>
<dbReference type="Gene3D" id="1.25.40.10">
    <property type="entry name" value="Tetratricopeptide repeat domain"/>
    <property type="match status" value="1"/>
</dbReference>
<dbReference type="EMBL" id="CM026426">
    <property type="protein sequence ID" value="KAG0575239.1"/>
    <property type="molecule type" value="Genomic_DNA"/>
</dbReference>
<gene>
    <name evidence="1" type="ORF">KC19_VG329200</name>
</gene>